<keyword evidence="3" id="KW-1185">Reference proteome</keyword>
<dbReference type="InterPro" id="IPR045864">
    <property type="entry name" value="aa-tRNA-synth_II/BPL/LPL"/>
</dbReference>
<evidence type="ECO:0000313" key="4">
    <source>
        <dbReference type="Proteomes" id="UP000565205"/>
    </source>
</evidence>
<dbReference type="Proteomes" id="UP000557688">
    <property type="component" value="Unassembled WGS sequence"/>
</dbReference>
<dbReference type="EMBL" id="JABXXQ010000166">
    <property type="protein sequence ID" value="NVN30516.1"/>
    <property type="molecule type" value="Genomic_DNA"/>
</dbReference>
<reference evidence="2 4" key="1">
    <citation type="submission" date="2020-06" db="EMBL/GenBank/DDBJ databases">
        <title>Description of novel acetic acid bacteria.</title>
        <authorList>
            <person name="Sombolestani A."/>
        </authorList>
    </citation>
    <scope>NUCLEOTIDE SEQUENCE [LARGE SCALE GENOMIC DNA]</scope>
    <source>
        <strain evidence="2 4">LMG 26838</strain>
    </source>
</reference>
<gene>
    <name evidence="1" type="ORF">FHR90_001080</name>
    <name evidence="2" type="ORF">HUK83_09245</name>
</gene>
<dbReference type="EMBL" id="JACHXV010000003">
    <property type="protein sequence ID" value="MBB3173262.1"/>
    <property type="molecule type" value="Genomic_DNA"/>
</dbReference>
<accession>A0A850NRR0</accession>
<reference evidence="1 3" key="2">
    <citation type="submission" date="2020-08" db="EMBL/GenBank/DDBJ databases">
        <title>Genomic Encyclopedia of Type Strains, Phase III (KMG-III): the genomes of soil and plant-associated and newly described type strains.</title>
        <authorList>
            <person name="Whitman W."/>
        </authorList>
    </citation>
    <scope>NUCLEOTIDE SEQUENCE [LARGE SCALE GENOMIC DNA]</scope>
    <source>
        <strain evidence="1 3">CECT 8088</strain>
    </source>
</reference>
<dbReference type="GO" id="GO:0004812">
    <property type="term" value="F:aminoacyl-tRNA ligase activity"/>
    <property type="evidence" value="ECO:0007669"/>
    <property type="project" value="UniProtKB-KW"/>
</dbReference>
<dbReference type="AlphaFoldDB" id="A0A850NRR0"/>
<dbReference type="EC" id="6.2.1.n2" evidence="2"/>
<protein>
    <submittedName>
        <fullName evidence="2">Amino acid--[acyl-carrier-protein] ligase</fullName>
        <ecNumber evidence="2">6.2.1.n2</ecNumber>
    </submittedName>
    <submittedName>
        <fullName evidence="1">Seryl-tRNA synthetase</fullName>
    </submittedName>
</protein>
<keyword evidence="1" id="KW-0030">Aminoacyl-tRNA synthetase</keyword>
<name>A0A850NRR0_9PROT</name>
<evidence type="ECO:0000313" key="2">
    <source>
        <dbReference type="EMBL" id="NVN30516.1"/>
    </source>
</evidence>
<keyword evidence="2" id="KW-0436">Ligase</keyword>
<dbReference type="Gene3D" id="3.30.930.10">
    <property type="entry name" value="Bira Bifunctional Protein, Domain 2"/>
    <property type="match status" value="1"/>
</dbReference>
<evidence type="ECO:0000313" key="1">
    <source>
        <dbReference type="EMBL" id="MBB3173262.1"/>
    </source>
</evidence>
<organism evidence="2 4">
    <name type="scientific">Endobacter medicaginis</name>
    <dbReference type="NCBI Taxonomy" id="1181271"/>
    <lineage>
        <taxon>Bacteria</taxon>
        <taxon>Pseudomonadati</taxon>
        <taxon>Pseudomonadota</taxon>
        <taxon>Alphaproteobacteria</taxon>
        <taxon>Acetobacterales</taxon>
        <taxon>Acetobacteraceae</taxon>
        <taxon>Endobacter</taxon>
    </lineage>
</organism>
<dbReference type="SUPFAM" id="SSF55681">
    <property type="entry name" value="Class II aaRS and biotin synthetases"/>
    <property type="match status" value="1"/>
</dbReference>
<proteinExistence type="predicted"/>
<comment type="caution">
    <text evidence="2">The sequence shown here is derived from an EMBL/GenBank/DDBJ whole genome shotgun (WGS) entry which is preliminary data.</text>
</comment>
<sequence length="332" mass="36215">MAKAADSKGDGRVDDFQASLLDRGVLVAQTVPGLCGRGDAFERVVSGLIALTRRIAAADGAERLAFPPVMSRAHLERNGYFSAFPNLAGCVHCFMGGPEDHRRLVGKLVCEEDVADEFRPSKVVLVPAACYPVYPTLSARGALPPEGALIEVASYCFRHEPSTDLARQQSFRMQEFIRVGSPEETMAFRDLWMRRAERLCAMLALPGRVEVANDPFFGEAGRDLGERQRHDALKFEMLLPAGPEGAPRACMSFNAHRDHFGAIWDIRRHDGEVAHTACVGFGLERLTLALFCAHGTELAGWPAAIRDYLGLELTGREDADALSGVIGELAHV</sequence>
<dbReference type="RefSeq" id="WP_176624115.1">
    <property type="nucleotide sequence ID" value="NZ_JABXXQ010000166.1"/>
</dbReference>
<dbReference type="Proteomes" id="UP000565205">
    <property type="component" value="Unassembled WGS sequence"/>
</dbReference>
<dbReference type="NCBIfam" id="NF005479">
    <property type="entry name" value="PRK07080.1"/>
    <property type="match status" value="1"/>
</dbReference>
<evidence type="ECO:0000313" key="3">
    <source>
        <dbReference type="Proteomes" id="UP000557688"/>
    </source>
</evidence>